<organism evidence="2 3">
    <name type="scientific">Candidatus Aphodocola excrementigallinarum</name>
    <dbReference type="NCBI Taxonomy" id="2840670"/>
    <lineage>
        <taxon>Bacteria</taxon>
        <taxon>Bacillati</taxon>
        <taxon>Bacillota</taxon>
        <taxon>Bacilli</taxon>
        <taxon>Candidatus Aphodocola</taxon>
    </lineage>
</organism>
<feature type="signal peptide" evidence="1">
    <location>
        <begin position="1"/>
        <end position="18"/>
    </location>
</feature>
<gene>
    <name evidence="2" type="ORF">IAB68_05910</name>
</gene>
<dbReference type="Gene3D" id="3.30.1830.10">
    <property type="entry name" value="YehR-like"/>
    <property type="match status" value="1"/>
</dbReference>
<feature type="chain" id="PRO_5038985607" evidence="1">
    <location>
        <begin position="19"/>
        <end position="157"/>
    </location>
</feature>
<evidence type="ECO:0000256" key="1">
    <source>
        <dbReference type="SAM" id="SignalP"/>
    </source>
</evidence>
<dbReference type="EMBL" id="DVMT01000059">
    <property type="protein sequence ID" value="HIU40815.1"/>
    <property type="molecule type" value="Genomic_DNA"/>
</dbReference>
<reference evidence="2" key="1">
    <citation type="submission" date="2020-10" db="EMBL/GenBank/DDBJ databases">
        <authorList>
            <person name="Gilroy R."/>
        </authorList>
    </citation>
    <scope>NUCLEOTIDE SEQUENCE</scope>
    <source>
        <strain evidence="2">CHK193-30670</strain>
    </source>
</reference>
<dbReference type="PROSITE" id="PS51257">
    <property type="entry name" value="PROKAR_LIPOPROTEIN"/>
    <property type="match status" value="1"/>
</dbReference>
<sequence>MKNILKFLAVFSFVIILAGCTSKTEEKVVRCTLKLNDAAQNYEIESVYNIYTDGSVVNKVETTEVVTSDNNSVLDYFENYTNTLYTNMNDAYGGYDFNITKEDGKLISDTKIDYLKLDREKLAKDQPTMKSYMNDDYMLTLEGIKSMYEQMGATCEE</sequence>
<evidence type="ECO:0000313" key="2">
    <source>
        <dbReference type="EMBL" id="HIU40815.1"/>
    </source>
</evidence>
<dbReference type="SUPFAM" id="SSF160704">
    <property type="entry name" value="YehR-like"/>
    <property type="match status" value="1"/>
</dbReference>
<proteinExistence type="predicted"/>
<accession>A0A9D1IPQ6</accession>
<reference evidence="2" key="2">
    <citation type="journal article" date="2021" name="PeerJ">
        <title>Extensive microbial diversity within the chicken gut microbiome revealed by metagenomics and culture.</title>
        <authorList>
            <person name="Gilroy R."/>
            <person name="Ravi A."/>
            <person name="Getino M."/>
            <person name="Pursley I."/>
            <person name="Horton D.L."/>
            <person name="Alikhan N.F."/>
            <person name="Baker D."/>
            <person name="Gharbi K."/>
            <person name="Hall N."/>
            <person name="Watson M."/>
            <person name="Adriaenssens E.M."/>
            <person name="Foster-Nyarko E."/>
            <person name="Jarju S."/>
            <person name="Secka A."/>
            <person name="Antonio M."/>
            <person name="Oren A."/>
            <person name="Chaudhuri R.R."/>
            <person name="La Ragione R."/>
            <person name="Hildebrand F."/>
            <person name="Pallen M.J."/>
        </authorList>
    </citation>
    <scope>NUCLEOTIDE SEQUENCE</scope>
    <source>
        <strain evidence="2">CHK193-30670</strain>
    </source>
</reference>
<evidence type="ECO:0000313" key="3">
    <source>
        <dbReference type="Proteomes" id="UP000824074"/>
    </source>
</evidence>
<keyword evidence="1" id="KW-0732">Signal</keyword>
<name>A0A9D1IPQ6_9FIRM</name>
<dbReference type="AlphaFoldDB" id="A0A9D1IPQ6"/>
<dbReference type="InterPro" id="IPR036699">
    <property type="entry name" value="YehR-like_sf"/>
</dbReference>
<dbReference type="Proteomes" id="UP000824074">
    <property type="component" value="Unassembled WGS sequence"/>
</dbReference>
<protein>
    <submittedName>
        <fullName evidence="2">DUF1307 domain-containing protein</fullName>
    </submittedName>
</protein>
<comment type="caution">
    <text evidence="2">The sequence shown here is derived from an EMBL/GenBank/DDBJ whole genome shotgun (WGS) entry which is preliminary data.</text>
</comment>